<evidence type="ECO:0000313" key="1">
    <source>
        <dbReference type="EMBL" id="MBB6096187.1"/>
    </source>
</evidence>
<dbReference type="Pfam" id="PF13289">
    <property type="entry name" value="SIR2_2"/>
    <property type="match status" value="1"/>
</dbReference>
<evidence type="ECO:0008006" key="3">
    <source>
        <dbReference type="Google" id="ProtNLM"/>
    </source>
</evidence>
<dbReference type="SUPFAM" id="SSF52467">
    <property type="entry name" value="DHS-like NAD/FAD-binding domain"/>
    <property type="match status" value="1"/>
</dbReference>
<accession>A0A841HSB5</accession>
<dbReference type="AlphaFoldDB" id="A0A841HSB5"/>
<organism evidence="1 2">
    <name type="scientific">Povalibacter uvarum</name>
    <dbReference type="NCBI Taxonomy" id="732238"/>
    <lineage>
        <taxon>Bacteria</taxon>
        <taxon>Pseudomonadati</taxon>
        <taxon>Pseudomonadota</taxon>
        <taxon>Gammaproteobacteria</taxon>
        <taxon>Steroidobacterales</taxon>
        <taxon>Steroidobacteraceae</taxon>
        <taxon>Povalibacter</taxon>
    </lineage>
</organism>
<comment type="caution">
    <text evidence="1">The sequence shown here is derived from an EMBL/GenBank/DDBJ whole genome shotgun (WGS) entry which is preliminary data.</text>
</comment>
<keyword evidence="2" id="KW-1185">Reference proteome</keyword>
<dbReference type="Proteomes" id="UP000588068">
    <property type="component" value="Unassembled WGS sequence"/>
</dbReference>
<dbReference type="RefSeq" id="WP_184335586.1">
    <property type="nucleotide sequence ID" value="NZ_JACHHZ010000007.1"/>
</dbReference>
<dbReference type="InterPro" id="IPR029035">
    <property type="entry name" value="DHS-like_NAD/FAD-binding_dom"/>
</dbReference>
<dbReference type="EMBL" id="JACHHZ010000007">
    <property type="protein sequence ID" value="MBB6096187.1"/>
    <property type="molecule type" value="Genomic_DNA"/>
</dbReference>
<sequence>MIVWPQQLIEDIARRRAILFLGSGVSKNSVSELDNNVRPPTWEEFLRAAVARCGNPKRHIEALLSRHDYLTACEIIKYRLADEWNALIHDLFVAPKFRAADIHRDIFQLDSRIVLTQNVDRIYDSFAANESSGTVYVKEYSNADVGLVVRGDRRCVLKAHGSVDTPARMIFTREDYIRARVEHSPFYGVLDALSVTHTLLFVGCGLSDPDVQLMLEKYAYVFPGSRPHYMVAPRASLHVDIEQSHKRNMNLKFLFYRAQDGHAELRESLHDLVGLVETQRELLASTRNW</sequence>
<gene>
    <name evidence="1" type="ORF">HNQ60_005109</name>
</gene>
<protein>
    <recommendedName>
        <fullName evidence="3">SIR2-like domain-containing protein</fullName>
    </recommendedName>
</protein>
<evidence type="ECO:0000313" key="2">
    <source>
        <dbReference type="Proteomes" id="UP000588068"/>
    </source>
</evidence>
<proteinExistence type="predicted"/>
<reference evidence="1 2" key="1">
    <citation type="submission" date="2020-08" db="EMBL/GenBank/DDBJ databases">
        <title>Genomic Encyclopedia of Type Strains, Phase IV (KMG-IV): sequencing the most valuable type-strain genomes for metagenomic binning, comparative biology and taxonomic classification.</title>
        <authorList>
            <person name="Goeker M."/>
        </authorList>
    </citation>
    <scope>NUCLEOTIDE SEQUENCE [LARGE SCALE GENOMIC DNA]</scope>
    <source>
        <strain evidence="1 2">DSM 26723</strain>
    </source>
</reference>
<name>A0A841HSB5_9GAMM</name>